<feature type="region of interest" description="Disordered" evidence="3">
    <location>
        <begin position="1"/>
        <end position="20"/>
    </location>
</feature>
<dbReference type="InterPro" id="IPR023415">
    <property type="entry name" value="LDLR_class-A_CS"/>
</dbReference>
<feature type="domain" description="EB" evidence="4">
    <location>
        <begin position="86"/>
        <end position="142"/>
    </location>
</feature>
<feature type="region of interest" description="Disordered" evidence="3">
    <location>
        <begin position="568"/>
        <end position="901"/>
    </location>
</feature>
<dbReference type="Gene3D" id="4.10.400.10">
    <property type="entry name" value="Low-density Lipoprotein Receptor"/>
    <property type="match status" value="3"/>
</dbReference>
<feature type="compositionally biased region" description="Polar residues" evidence="3">
    <location>
        <begin position="1467"/>
        <end position="1480"/>
    </location>
</feature>
<dbReference type="PRINTS" id="PR00261">
    <property type="entry name" value="LDLRECEPTOR"/>
</dbReference>
<feature type="disulfide bond" evidence="2">
    <location>
        <begin position="1694"/>
        <end position="1712"/>
    </location>
</feature>
<proteinExistence type="predicted"/>
<evidence type="ECO:0000256" key="1">
    <source>
        <dbReference type="ARBA" id="ARBA00023157"/>
    </source>
</evidence>
<dbReference type="Proteomes" id="UP000504634">
    <property type="component" value="Unplaced"/>
</dbReference>
<dbReference type="GeneID" id="115622517"/>
<feature type="compositionally biased region" description="Acidic residues" evidence="3">
    <location>
        <begin position="584"/>
        <end position="596"/>
    </location>
</feature>
<dbReference type="SUPFAM" id="SSF57424">
    <property type="entry name" value="LDL receptor-like module"/>
    <property type="match status" value="4"/>
</dbReference>
<feature type="region of interest" description="Disordered" evidence="3">
    <location>
        <begin position="1460"/>
        <end position="1481"/>
    </location>
</feature>
<feature type="compositionally biased region" description="Low complexity" evidence="3">
    <location>
        <begin position="870"/>
        <end position="880"/>
    </location>
</feature>
<feature type="compositionally biased region" description="Polar residues" evidence="3">
    <location>
        <begin position="1067"/>
        <end position="1078"/>
    </location>
</feature>
<dbReference type="OrthoDB" id="9991628at2759"/>
<evidence type="ECO:0000256" key="3">
    <source>
        <dbReference type="SAM" id="MobiDB-lite"/>
    </source>
</evidence>
<dbReference type="InterPro" id="IPR006149">
    <property type="entry name" value="EB_dom"/>
</dbReference>
<sequence length="1747" mass="189007">MAALQFTSTSTSTSPAKTRQLKMRKKPALLQLFTVKRLLALLLLNIIIHNATSAQALELGSKCQHDMDCTDFIKGSSCSTQGYCECAPYFVQFNATSCLSSQLLGGDCMLSEQCTMKVANSSCLDGACRCVEGFLQFRKHTCLGPAHPGAVCYSHAHCQMFEKRTHCDFLIPNLFGRCQCTAPARMVGGLCVAPETAATPEVEQPIEKVEPVTSTTTTTTTTPEPTTARTTTSSTAPTTTSTTTTTTTTTPAPQQDELPASIEEQTLEEDDSDNLKLTPLQVSDLENGEKLEAIDLAHEETELTHQQEHEIQEVEPQSTDSATTGSQQLLTPADVATEALPEQETEGVPTEDYPYKIDEEYTEEHETKHEAESDVIAQEGGIEPVAIEDEELEASGGQEIAPQSIDNTMKFDYETAQDEHDEQQQPQEPQQPQLATDPDLEKVEGAEAAVVEPQNIVETETMPEISGTIEQDEEHAGDVQATTQIAEQQHLQLEDEQEEELEAAGAQAAVDELIPVHDGDDKLKLEAEIESVTNVPETEPQIVEKLDNAGEQVEVEPTEAAVEVVEAVEPEDAEEQSGDHEAPLEAEEEEEEEAAEETQQVPQSDVTTTTISNAAEVATAAAVAANDGKTTAEDEIKSEPAVAIIDEPTRLPSESADAATDQAEQAAVEKDDHEILEETNDAEETYPATEATNEQENANENTETEIDQAEQSADIKPTSGEDDLNEVNQLNQEAVEQTQEETPAKEQQSEEQRPTEESVKLDEEMPVAATEPPQATEVVQQVEEGEAEMPIKETAAAATAAEEQPTTVEENPQSLIEHNEEEDVEEEAADDQEESAVPITEAAPIAADADADADVAEPELTYPTNDDELAPQIDDQQLAADDVDEEAATEEATPATVDEQQEISNANAEVVEQAEIAAAATTTEQAAIQKVDDVENDDNDEAATQNANAIKTPEVSETIAEPPAIAAAAAAAAAEEEQVNGTETEKETVLENEEEPITEKIESAETALESEQHNEEQLEDDLFKNEIDNIIQGAEPEPSLEQQTEPINQLAAENETPESQVVAEEQPIQQDNTQQEALDTNEEHPAEVEQQAIVEEAPATESDYTSLEDFTHPEEEKKQSAEIAEEQDQETATTAKVESEAEQEAEVTAAPAAEQSAVEPVAIVSEEADKEEDFKESQSIADILSDLIEEADSTVPPVPFGEQPVATLPLFANTENDGQMPGIPDLFAEEAQPVEIAERIDASVAEENDETLAQETVEPQENGTPAPQDNEQNTETTQEESEGQRDEEEATETIPNENDKLITFYPEMFDPISETEQEQKISQAISEGQAEPEVETVEATTVLAAADVESEPERTLSPEELPFDLSDHSNTIRLQELESDNLILESTTLDTLLDGNNHIESETAAPAQPQLPNEEATPNPAGIVEITTQTMLGLASRVTLMEPAAPVVTTLKPFMGLDDATPEPAKETSSTQSLVTTKPSTEQRKRVELGLEAISLGLPCASDRQCQLADPHTVCNRRGVCDCAESGNQCNAERTGCSPGTFQCRSSGVCISWFFVCDGRADCNDNSDEECTHNARFNQTCPAESFRCERSGRCISRAALCDGRKQCPHGEDELGCNGGTKSVSCPPHTFRCNSGECLPEYEYCNAIVSCKDGSDEPPHLCGSRSMPQLFRRLIEAGGLLGSSKDAGAYCPHRCSNGLCRSTAIVCSGRDGCGDGTDEQTCAVCRCPAPTAASLPAYLARHRPMPLW</sequence>
<feature type="disulfide bond" evidence="2">
    <location>
        <begin position="1706"/>
        <end position="1721"/>
    </location>
</feature>
<feature type="disulfide bond" evidence="2">
    <location>
        <begin position="1632"/>
        <end position="1650"/>
    </location>
</feature>
<feature type="region of interest" description="Disordered" evidence="3">
    <location>
        <begin position="389"/>
        <end position="461"/>
    </location>
</feature>
<dbReference type="PROSITE" id="PS01209">
    <property type="entry name" value="LDLRA_1"/>
    <property type="match status" value="2"/>
</dbReference>
<dbReference type="FunFam" id="4.10.400.10:FF:000184">
    <property type="entry name" value="Ecdysone-inducible gene E1"/>
    <property type="match status" value="1"/>
</dbReference>
<feature type="compositionally biased region" description="Polar residues" evidence="3">
    <location>
        <begin position="1253"/>
        <end position="1269"/>
    </location>
</feature>
<feature type="compositionally biased region" description="Polar residues" evidence="3">
    <location>
        <begin position="315"/>
        <end position="330"/>
    </location>
</feature>
<dbReference type="InterPro" id="IPR002172">
    <property type="entry name" value="LDrepeatLR_classA_rpt"/>
</dbReference>
<evidence type="ECO:0000313" key="6">
    <source>
        <dbReference type="RefSeq" id="XP_030372332.1"/>
    </source>
</evidence>
<feature type="compositionally biased region" description="Acidic residues" evidence="3">
    <location>
        <begin position="819"/>
        <end position="834"/>
    </location>
</feature>
<feature type="compositionally biased region" description="Low complexity" evidence="3">
    <location>
        <begin position="1088"/>
        <end position="1099"/>
    </location>
</feature>
<feature type="region of interest" description="Disordered" evidence="3">
    <location>
        <begin position="1314"/>
        <end position="1334"/>
    </location>
</feature>
<protein>
    <submittedName>
        <fullName evidence="6">Titin</fullName>
    </submittedName>
</protein>
<feature type="region of interest" description="Disordered" evidence="3">
    <location>
        <begin position="198"/>
        <end position="258"/>
    </location>
</feature>
<dbReference type="RefSeq" id="XP_030372332.1">
    <property type="nucleotide sequence ID" value="XM_030516472.1"/>
</dbReference>
<dbReference type="CDD" id="cd00112">
    <property type="entry name" value="LDLa"/>
    <property type="match status" value="3"/>
</dbReference>
<evidence type="ECO:0000259" key="4">
    <source>
        <dbReference type="Pfam" id="PF01683"/>
    </source>
</evidence>
<dbReference type="PROSITE" id="PS50068">
    <property type="entry name" value="LDLRA_2"/>
    <property type="match status" value="4"/>
</dbReference>
<evidence type="ECO:0000256" key="2">
    <source>
        <dbReference type="PROSITE-ProRule" id="PRU00124"/>
    </source>
</evidence>
<keyword evidence="5" id="KW-1185">Reference proteome</keyword>
<feature type="compositionally biased region" description="Low complexity" evidence="3">
    <location>
        <begin position="771"/>
        <end position="782"/>
    </location>
</feature>
<feature type="compositionally biased region" description="Low complexity" evidence="3">
    <location>
        <begin position="688"/>
        <end position="701"/>
    </location>
</feature>
<feature type="compositionally biased region" description="Basic and acidic residues" evidence="3">
    <location>
        <begin position="302"/>
        <end position="312"/>
    </location>
</feature>
<organism evidence="5 6">
    <name type="scientific">Drosophila lebanonensis</name>
    <name type="common">Fruit fly</name>
    <name type="synonym">Scaptodrosophila lebanonensis</name>
    <dbReference type="NCBI Taxonomy" id="7225"/>
    <lineage>
        <taxon>Eukaryota</taxon>
        <taxon>Metazoa</taxon>
        <taxon>Ecdysozoa</taxon>
        <taxon>Arthropoda</taxon>
        <taxon>Hexapoda</taxon>
        <taxon>Insecta</taxon>
        <taxon>Pterygota</taxon>
        <taxon>Neoptera</taxon>
        <taxon>Endopterygota</taxon>
        <taxon>Diptera</taxon>
        <taxon>Brachycera</taxon>
        <taxon>Muscomorpha</taxon>
        <taxon>Ephydroidea</taxon>
        <taxon>Drosophilidae</taxon>
        <taxon>Scaptodrosophila</taxon>
    </lineage>
</organism>
<feature type="region of interest" description="Disordered" evidence="3">
    <location>
        <begin position="1232"/>
        <end position="1300"/>
    </location>
</feature>
<feature type="region of interest" description="Disordered" evidence="3">
    <location>
        <begin position="302"/>
        <end position="352"/>
    </location>
</feature>
<dbReference type="PANTHER" id="PTHR39069:SF1">
    <property type="entry name" value="ECDYSONE-INDUCIBLE GENE E1, ISOFORM A"/>
    <property type="match status" value="1"/>
</dbReference>
<dbReference type="CTD" id="45879"/>
<evidence type="ECO:0000313" key="5">
    <source>
        <dbReference type="Proteomes" id="UP000504634"/>
    </source>
</evidence>
<dbReference type="SMART" id="SM00192">
    <property type="entry name" value="LDLa"/>
    <property type="match status" value="4"/>
</dbReference>
<feature type="compositionally biased region" description="Low complexity" evidence="3">
    <location>
        <begin position="793"/>
        <end position="810"/>
    </location>
</feature>
<feature type="compositionally biased region" description="Low complexity" evidence="3">
    <location>
        <begin position="614"/>
        <end position="625"/>
    </location>
</feature>
<name>A0A6J2TBI7_DROLE</name>
<keyword evidence="1 2" id="KW-1015">Disulfide bond</keyword>
<feature type="compositionally biased region" description="Basic and acidic residues" evidence="3">
    <location>
        <begin position="1109"/>
        <end position="1120"/>
    </location>
</feature>
<feature type="disulfide bond" evidence="2">
    <location>
        <begin position="1601"/>
        <end position="1616"/>
    </location>
</feature>
<comment type="caution">
    <text evidence="2">Lacks conserved residue(s) required for the propagation of feature annotation.</text>
</comment>
<feature type="compositionally biased region" description="Acidic residues" evidence="3">
    <location>
        <begin position="674"/>
        <end position="684"/>
    </location>
</feature>
<gene>
    <name evidence="6" type="primary">LOC115622517</name>
</gene>
<feature type="compositionally biased region" description="Acidic residues" evidence="3">
    <location>
        <begin position="1277"/>
        <end position="1291"/>
    </location>
</feature>
<reference evidence="6" key="1">
    <citation type="submission" date="2025-08" db="UniProtKB">
        <authorList>
            <consortium name="RefSeq"/>
        </authorList>
    </citation>
    <scope>IDENTIFICATION</scope>
    <source>
        <strain evidence="6">11010-0011.00</strain>
        <tissue evidence="6">Whole body</tissue>
    </source>
</reference>
<dbReference type="PANTHER" id="PTHR39069">
    <property type="entry name" value="ECDYSONE-INDUCIBLE GENE E1, ISOFORM A"/>
    <property type="match status" value="1"/>
</dbReference>
<accession>A0A6J2TBI7</accession>
<feature type="disulfide bond" evidence="2">
    <location>
        <begin position="1625"/>
        <end position="1637"/>
    </location>
</feature>
<feature type="compositionally biased region" description="Polar residues" evidence="3">
    <location>
        <begin position="598"/>
        <end position="613"/>
    </location>
</feature>
<feature type="compositionally biased region" description="Low complexity" evidence="3">
    <location>
        <begin position="653"/>
        <end position="666"/>
    </location>
</feature>
<dbReference type="InterPro" id="IPR036055">
    <property type="entry name" value="LDL_receptor-like_sf"/>
</dbReference>
<feature type="region of interest" description="Disordered" evidence="3">
    <location>
        <begin position="934"/>
        <end position="1178"/>
    </location>
</feature>
<feature type="compositionally biased region" description="Low complexity" evidence="3">
    <location>
        <begin position="213"/>
        <end position="253"/>
    </location>
</feature>
<feature type="compositionally biased region" description="Low complexity" evidence="3">
    <location>
        <begin position="424"/>
        <end position="433"/>
    </location>
</feature>
<dbReference type="Pfam" id="PF01683">
    <property type="entry name" value="EB"/>
    <property type="match status" value="1"/>
</dbReference>
<feature type="compositionally biased region" description="Basic and acidic residues" evidence="3">
    <location>
        <begin position="742"/>
        <end position="763"/>
    </location>
</feature>
<feature type="compositionally biased region" description="Low complexity" evidence="3">
    <location>
        <begin position="959"/>
        <end position="973"/>
    </location>
</feature>
<feature type="compositionally biased region" description="Polar residues" evidence="3">
    <location>
        <begin position="726"/>
        <end position="741"/>
    </location>
</feature>
<dbReference type="Pfam" id="PF00057">
    <property type="entry name" value="Ldl_recept_a"/>
    <property type="match status" value="3"/>
</dbReference>
<feature type="compositionally biased region" description="Basic and acidic residues" evidence="3">
    <location>
        <begin position="1010"/>
        <end position="1027"/>
    </location>
</feature>
<dbReference type="FunFam" id="4.10.400.10:FF:000087">
    <property type="entry name" value="low-density lipoprotein receptor class A domain-containing protein 3"/>
    <property type="match status" value="1"/>
</dbReference>